<keyword evidence="2" id="KW-1185">Reference proteome</keyword>
<evidence type="ECO:0000313" key="1">
    <source>
        <dbReference type="EMBL" id="KAI3931994.1"/>
    </source>
</evidence>
<dbReference type="AlphaFoldDB" id="A0AAD4XM55"/>
<dbReference type="EMBL" id="JAJJMB010007130">
    <property type="protein sequence ID" value="KAI3931994.1"/>
    <property type="molecule type" value="Genomic_DNA"/>
</dbReference>
<reference evidence="1" key="1">
    <citation type="submission" date="2022-04" db="EMBL/GenBank/DDBJ databases">
        <title>A functionally conserved STORR gene fusion in Papaver species that diverged 16.8 million years ago.</title>
        <authorList>
            <person name="Catania T."/>
        </authorList>
    </citation>
    <scope>NUCLEOTIDE SEQUENCE</scope>
    <source>
        <strain evidence="1">S-188037</strain>
    </source>
</reference>
<protein>
    <submittedName>
        <fullName evidence="1">Uncharacterized protein</fullName>
    </submittedName>
</protein>
<organism evidence="1 2">
    <name type="scientific">Papaver atlanticum</name>
    <dbReference type="NCBI Taxonomy" id="357466"/>
    <lineage>
        <taxon>Eukaryota</taxon>
        <taxon>Viridiplantae</taxon>
        <taxon>Streptophyta</taxon>
        <taxon>Embryophyta</taxon>
        <taxon>Tracheophyta</taxon>
        <taxon>Spermatophyta</taxon>
        <taxon>Magnoliopsida</taxon>
        <taxon>Ranunculales</taxon>
        <taxon>Papaveraceae</taxon>
        <taxon>Papaveroideae</taxon>
        <taxon>Papaver</taxon>
    </lineage>
</organism>
<dbReference type="Proteomes" id="UP001202328">
    <property type="component" value="Unassembled WGS sequence"/>
</dbReference>
<evidence type="ECO:0000313" key="2">
    <source>
        <dbReference type="Proteomes" id="UP001202328"/>
    </source>
</evidence>
<sequence length="79" mass="9060">RLQKKIYLFKDLHTSCRVKIQAKKRNLTKGKIGRETTIVGGRIKIVKGAKPSISYDKSHFISTYRAIFQILQNAKREAA</sequence>
<gene>
    <name evidence="1" type="ORF">MKW98_012404</name>
</gene>
<name>A0AAD4XM55_9MAGN</name>
<feature type="non-terminal residue" evidence="1">
    <location>
        <position position="79"/>
    </location>
</feature>
<comment type="caution">
    <text evidence="1">The sequence shown here is derived from an EMBL/GenBank/DDBJ whole genome shotgun (WGS) entry which is preliminary data.</text>
</comment>
<proteinExistence type="predicted"/>
<accession>A0AAD4XM55</accession>